<dbReference type="RefSeq" id="WP_145789746.1">
    <property type="nucleotide sequence ID" value="NZ_BAAABR010000089.1"/>
</dbReference>
<accession>A0A561ENL0</accession>
<dbReference type="Proteomes" id="UP000318416">
    <property type="component" value="Unassembled WGS sequence"/>
</dbReference>
<evidence type="ECO:0000313" key="2">
    <source>
        <dbReference type="Proteomes" id="UP000318416"/>
    </source>
</evidence>
<proteinExistence type="predicted"/>
<comment type="caution">
    <text evidence="1">The sequence shown here is derived from an EMBL/GenBank/DDBJ whole genome shotgun (WGS) entry which is preliminary data.</text>
</comment>
<dbReference type="EMBL" id="VIVR01000001">
    <property type="protein sequence ID" value="TWE17149.1"/>
    <property type="molecule type" value="Genomic_DNA"/>
</dbReference>
<keyword evidence="2" id="KW-1185">Reference proteome</keyword>
<dbReference type="AlphaFoldDB" id="A0A561ENL0"/>
<dbReference type="OrthoDB" id="4332121at2"/>
<gene>
    <name evidence="1" type="ORF">FB465_2154</name>
</gene>
<evidence type="ECO:0000313" key="1">
    <source>
        <dbReference type="EMBL" id="TWE17149.1"/>
    </source>
</evidence>
<name>A0A561ENL0_9ACTN</name>
<reference evidence="1 2" key="1">
    <citation type="submission" date="2019-06" db="EMBL/GenBank/DDBJ databases">
        <title>Sequencing the genomes of 1000 actinobacteria strains.</title>
        <authorList>
            <person name="Klenk H.-P."/>
        </authorList>
    </citation>
    <scope>NUCLEOTIDE SEQUENCE [LARGE SCALE GENOMIC DNA]</scope>
    <source>
        <strain evidence="1 2">DSM 41649</strain>
    </source>
</reference>
<protein>
    <submittedName>
        <fullName evidence="1">Uncharacterized protein</fullName>
    </submittedName>
</protein>
<sequence>MSTTTTRLGLYKTASDGSELVNVVTDLLNNLDALDLAAGSQVVTSSTRPSSPFSGKHILESDTSYRSYFHNGTAPASGGWVEYPNNSGTYGGQVWASRATNATTLRVANTFGGGNTAASVLTEHAAAAGVAYGARVSGDSQDRIQIRADGRIDLGPGSGARDTSWYRSAAGEITSDGAFRLPSTTDVSLSSTGHAFQIGPSSGLNVRMDNNEIQAVNNGAASILLLQADSGPASFFGNAASPTTYTLTVNGNLTVNGVGQVLFARKTADESVTSSTTLQDDNHLTVAVAANAVYEFELMLMAQTANSDVAGDIKVGFTFPSAATLHFTGTGPNNADLSGATSSNSNGEWIARNGATSGSTTIPYGMSGIAIGVLLKGLLITGANAGNLQLQWAQNASDPDALTMLTGSWMRADRVA</sequence>
<organism evidence="1 2">
    <name type="scientific">Kitasatospora atroaurantiaca</name>
    <dbReference type="NCBI Taxonomy" id="285545"/>
    <lineage>
        <taxon>Bacteria</taxon>
        <taxon>Bacillati</taxon>
        <taxon>Actinomycetota</taxon>
        <taxon>Actinomycetes</taxon>
        <taxon>Kitasatosporales</taxon>
        <taxon>Streptomycetaceae</taxon>
        <taxon>Kitasatospora</taxon>
    </lineage>
</organism>